<reference evidence="2 3" key="1">
    <citation type="submission" date="2023-04" db="EMBL/GenBank/DDBJ databases">
        <title>Genome Sequence of Selenomonas sputigena ATCC 33150.</title>
        <authorList>
            <person name="Miller D.P."/>
            <person name="Anvari S."/>
            <person name="Polson S.W."/>
            <person name="Macdonald M."/>
            <person name="Mcdowell J.V."/>
        </authorList>
    </citation>
    <scope>NUCLEOTIDE SEQUENCE [LARGE SCALE GENOMIC DNA]</scope>
    <source>
        <strain evidence="2 3">ATCC 33150</strain>
    </source>
</reference>
<proteinExistence type="predicted"/>
<dbReference type="Proteomes" id="UP001559623">
    <property type="component" value="Unassembled WGS sequence"/>
</dbReference>
<organism evidence="2 3">
    <name type="scientific">Selenomonas sputigena</name>
    <dbReference type="NCBI Taxonomy" id="69823"/>
    <lineage>
        <taxon>Bacteria</taxon>
        <taxon>Bacillati</taxon>
        <taxon>Bacillota</taxon>
        <taxon>Negativicutes</taxon>
        <taxon>Selenomonadales</taxon>
        <taxon>Selenomonadaceae</taxon>
        <taxon>Selenomonas</taxon>
    </lineage>
</organism>
<dbReference type="InterPro" id="IPR012454">
    <property type="entry name" value="DUF1659"/>
</dbReference>
<dbReference type="EMBL" id="JARVLH010000003">
    <property type="protein sequence ID" value="MEX5285151.1"/>
    <property type="molecule type" value="Genomic_DNA"/>
</dbReference>
<name>A0ABV3X4P6_9FIRM</name>
<evidence type="ECO:0000313" key="2">
    <source>
        <dbReference type="EMBL" id="MEX5285151.1"/>
    </source>
</evidence>
<protein>
    <submittedName>
        <fullName evidence="2">DUF1659 domain-containing protein</fullName>
    </submittedName>
</protein>
<gene>
    <name evidence="2" type="ORF">QCO44_05795</name>
</gene>
<accession>A0ABV3X4P6</accession>
<evidence type="ECO:0000259" key="1">
    <source>
        <dbReference type="Pfam" id="PF07872"/>
    </source>
</evidence>
<dbReference type="Pfam" id="PF07872">
    <property type="entry name" value="DUF1659"/>
    <property type="match status" value="1"/>
</dbReference>
<evidence type="ECO:0000313" key="3">
    <source>
        <dbReference type="Proteomes" id="UP001559623"/>
    </source>
</evidence>
<keyword evidence="3" id="KW-1185">Reference proteome</keyword>
<feature type="domain" description="DUF1659" evidence="1">
    <location>
        <begin position="2"/>
        <end position="73"/>
    </location>
</feature>
<sequence length="74" mass="7943">MAVKKTGAATKLILRVQTGTDKKGAPTYSQRTIQHVNPALGDEDFLTLGKNIGALQAHTVHDVMRQDAAALTEE</sequence>
<comment type="caution">
    <text evidence="2">The sequence shown here is derived from an EMBL/GenBank/DDBJ whole genome shotgun (WGS) entry which is preliminary data.</text>
</comment>
<dbReference type="RefSeq" id="WP_368846878.1">
    <property type="nucleotide sequence ID" value="NZ_CP194411.1"/>
</dbReference>